<dbReference type="NCBIfam" id="TIGR00229">
    <property type="entry name" value="sensory_box"/>
    <property type="match status" value="1"/>
</dbReference>
<feature type="transmembrane region" description="Helical" evidence="1">
    <location>
        <begin position="70"/>
        <end position="90"/>
    </location>
</feature>
<dbReference type="PROSITE" id="PS50112">
    <property type="entry name" value="PAS"/>
    <property type="match status" value="1"/>
</dbReference>
<evidence type="ECO:0000313" key="4">
    <source>
        <dbReference type="Proteomes" id="UP000019591"/>
    </source>
</evidence>
<dbReference type="AlphaFoldDB" id="W8TBR7"/>
<dbReference type="SMART" id="SM00091">
    <property type="entry name" value="PAS"/>
    <property type="match status" value="1"/>
</dbReference>
<dbReference type="GO" id="GO:0006355">
    <property type="term" value="P:regulation of DNA-templated transcription"/>
    <property type="evidence" value="ECO:0007669"/>
    <property type="project" value="InterPro"/>
</dbReference>
<dbReference type="CDD" id="cd00130">
    <property type="entry name" value="PAS"/>
    <property type="match status" value="1"/>
</dbReference>
<feature type="transmembrane region" description="Helical" evidence="1">
    <location>
        <begin position="170"/>
        <end position="197"/>
    </location>
</feature>
<dbReference type="eggNOG" id="COG2202">
    <property type="taxonomic scope" value="Bacteria"/>
</dbReference>
<keyword evidence="1" id="KW-0812">Transmembrane</keyword>
<feature type="transmembrane region" description="Helical" evidence="1">
    <location>
        <begin position="217"/>
        <end position="238"/>
    </location>
</feature>
<evidence type="ECO:0000256" key="1">
    <source>
        <dbReference type="SAM" id="Phobius"/>
    </source>
</evidence>
<dbReference type="RefSeq" id="WP_158408952.1">
    <property type="nucleotide sequence ID" value="NZ_CP007453.1"/>
</dbReference>
<dbReference type="Pfam" id="PF13188">
    <property type="entry name" value="PAS_8"/>
    <property type="match status" value="1"/>
</dbReference>
<sequence length="467" mass="52193">MGIKLEAAMSEVLLARLIRDRSFYFWNRSKLDETKEVRMVKVVNPSKWLAAKLIELYGEDSQVVARKMKYLLFVNIITISICLLFAYIRMAENSNIYGLKKIVVVNASAVAVIVASGLSIKYIFQSRAKEAAGMLIAIMACTVLDMFIIDILGIRLAARSQLYEPMFIMTVYLIMVSIFGTGKGQIALAAAAGLFGIEYEYLGRLAAQGQSADLPGMAIRGIQFLAVGVFAYASFDIFHGSVKKIMQAEEVSGYKYRSLFSNMSDGFAYCQILFDEYGKPQDALILEANNSFKGITGCSFAEKESLSEVFKAFSIGGRNWQKKYADVALHDMEIDDEIYVGDADKWVSVHLFSPLRGYFVLLLRDIDEVVKTRERISESEALHRGLVECSPDAIVVTNRRGRIQMASPATSKIFGYEIGELIGKDMEILVDPTDRGMISRNIESAIRGSKKAIMEYKGIKKQEKSWT</sequence>
<dbReference type="EMBL" id="CP007453">
    <property type="protein sequence ID" value="AHM58275.1"/>
    <property type="molecule type" value="Genomic_DNA"/>
</dbReference>
<dbReference type="Pfam" id="PF00989">
    <property type="entry name" value="PAS"/>
    <property type="match status" value="1"/>
</dbReference>
<keyword evidence="1" id="KW-0472">Membrane</keyword>
<dbReference type="Gene3D" id="3.30.450.20">
    <property type="entry name" value="PAS domain"/>
    <property type="match status" value="1"/>
</dbReference>
<dbReference type="HOGENOM" id="CLU_584929_0_0_9"/>
<proteinExistence type="predicted"/>
<gene>
    <name evidence="3" type="ORF">EAL2_808p07720</name>
</gene>
<keyword evidence="1" id="KW-1133">Transmembrane helix</keyword>
<accession>W8TBR7</accession>
<evidence type="ECO:0000313" key="3">
    <source>
        <dbReference type="EMBL" id="AHM58275.1"/>
    </source>
</evidence>
<geneLocation type="plasmid" evidence="3 4">
    <name>EAL2_808p</name>
</geneLocation>
<evidence type="ECO:0000259" key="2">
    <source>
        <dbReference type="PROSITE" id="PS50112"/>
    </source>
</evidence>
<dbReference type="InterPro" id="IPR000014">
    <property type="entry name" value="PAS"/>
</dbReference>
<protein>
    <recommendedName>
        <fullName evidence="2">PAS domain-containing protein</fullName>
    </recommendedName>
</protein>
<feature type="transmembrane region" description="Helical" evidence="1">
    <location>
        <begin position="136"/>
        <end position="158"/>
    </location>
</feature>
<dbReference type="PATRIC" id="fig|1286171.3.peg.2960"/>
<dbReference type="Proteomes" id="UP000019591">
    <property type="component" value="Plasmid EAL2_808p"/>
</dbReference>
<feature type="domain" description="PAS" evidence="2">
    <location>
        <begin position="379"/>
        <end position="449"/>
    </location>
</feature>
<feature type="transmembrane region" description="Helical" evidence="1">
    <location>
        <begin position="102"/>
        <end position="124"/>
    </location>
</feature>
<organism evidence="3 4">
    <name type="scientific">Peptoclostridium acidaminophilum DSM 3953</name>
    <dbReference type="NCBI Taxonomy" id="1286171"/>
    <lineage>
        <taxon>Bacteria</taxon>
        <taxon>Bacillati</taxon>
        <taxon>Bacillota</taxon>
        <taxon>Clostridia</taxon>
        <taxon>Peptostreptococcales</taxon>
        <taxon>Peptoclostridiaceae</taxon>
        <taxon>Peptoclostridium</taxon>
    </lineage>
</organism>
<dbReference type="KEGG" id="eac:EAL2_808p07720"/>
<name>W8TBR7_PEPAC</name>
<dbReference type="OrthoDB" id="9763484at2"/>
<keyword evidence="3" id="KW-0614">Plasmid</keyword>
<keyword evidence="4" id="KW-1185">Reference proteome</keyword>
<dbReference type="SUPFAM" id="SSF55785">
    <property type="entry name" value="PYP-like sensor domain (PAS domain)"/>
    <property type="match status" value="1"/>
</dbReference>
<dbReference type="InterPro" id="IPR013767">
    <property type="entry name" value="PAS_fold"/>
</dbReference>
<reference evidence="3 4" key="1">
    <citation type="journal article" date="2014" name="Genome Announc.">
        <title>Complete Genome Sequence of Amino Acid-Utilizing Eubacterium acidaminophilum al-2 (DSM 3953).</title>
        <authorList>
            <person name="Poehlein A."/>
            <person name="Andreesen J.R."/>
            <person name="Daniel R."/>
        </authorList>
    </citation>
    <scope>NUCLEOTIDE SEQUENCE [LARGE SCALE GENOMIC DNA]</scope>
    <source>
        <strain evidence="3 4">DSM 3953</strain>
        <plasmid evidence="4">Plasmid EAL2_808p</plasmid>
    </source>
</reference>
<dbReference type="InterPro" id="IPR035965">
    <property type="entry name" value="PAS-like_dom_sf"/>
</dbReference>